<dbReference type="EMBL" id="JAQLGM010000084">
    <property type="protein sequence ID" value="MDB2002643.1"/>
    <property type="molecule type" value="Genomic_DNA"/>
</dbReference>
<dbReference type="AlphaFoldDB" id="A0AAW6AXW9"/>
<proteinExistence type="predicted"/>
<evidence type="ECO:0000313" key="1">
    <source>
        <dbReference type="EMBL" id="MDB2002643.1"/>
    </source>
</evidence>
<reference evidence="1" key="1">
    <citation type="submission" date="2023-01" db="EMBL/GenBank/DDBJ databases">
        <title>Human gut microbiome strain richness.</title>
        <authorList>
            <person name="Chen-Liaw A."/>
        </authorList>
    </citation>
    <scope>NUCLEOTIDE SEQUENCE</scope>
    <source>
        <strain evidence="1">B1_m1001713B170214d0_201011</strain>
    </source>
</reference>
<comment type="caution">
    <text evidence="1">The sequence shown here is derived from an EMBL/GenBank/DDBJ whole genome shotgun (WGS) entry which is preliminary data.</text>
</comment>
<protein>
    <submittedName>
        <fullName evidence="1">Uncharacterized protein</fullName>
    </submittedName>
</protein>
<dbReference type="Proteomes" id="UP001300871">
    <property type="component" value="Unassembled WGS sequence"/>
</dbReference>
<name>A0AAW6AXW9_CLOSY</name>
<evidence type="ECO:0000313" key="2">
    <source>
        <dbReference type="Proteomes" id="UP001300871"/>
    </source>
</evidence>
<organism evidence="1 2">
    <name type="scientific">Clostridium symbiosum</name>
    <name type="common">Bacteroides symbiosus</name>
    <dbReference type="NCBI Taxonomy" id="1512"/>
    <lineage>
        <taxon>Bacteria</taxon>
        <taxon>Bacillati</taxon>
        <taxon>Bacillota</taxon>
        <taxon>Clostridia</taxon>
        <taxon>Lachnospirales</taxon>
        <taxon>Lachnospiraceae</taxon>
        <taxon>Otoolea</taxon>
    </lineage>
</organism>
<gene>
    <name evidence="1" type="ORF">PM006_20785</name>
</gene>
<sequence>MLKDDLKEIKREMPDGLEIQTGACSFCGQMGQIETLIPWDQEKVNEAVTELCDCYGAKEYARKKGQKERACKAIEGQFGQQADTEEADEPIRNLLKHIAELIVEEKLDSASLDIGNGLKAKLSITSKGYIKVERKKTEKAVQEA</sequence>
<accession>A0AAW6AXW9</accession>
<dbReference type="RefSeq" id="WP_272124112.1">
    <property type="nucleotide sequence ID" value="NZ_JAQLGH010000082.1"/>
</dbReference>